<dbReference type="FunFam" id="3.30.70.270:FF:000003">
    <property type="entry name" value="Transposon Ty3-G Gag-Pol polyprotein"/>
    <property type="match status" value="1"/>
</dbReference>
<dbReference type="InterPro" id="IPR041577">
    <property type="entry name" value="RT_RNaseH_2"/>
</dbReference>
<dbReference type="PANTHER" id="PTHR33064">
    <property type="entry name" value="POL PROTEIN"/>
    <property type="match status" value="1"/>
</dbReference>
<comment type="caution">
    <text evidence="3">The sequence shown here is derived from an EMBL/GenBank/DDBJ whole genome shotgun (WGS) entry which is preliminary data.</text>
</comment>
<feature type="transmembrane region" description="Helical" evidence="1">
    <location>
        <begin position="357"/>
        <end position="378"/>
    </location>
</feature>
<feature type="domain" description="Reverse transcriptase" evidence="2">
    <location>
        <begin position="1"/>
        <end position="211"/>
    </location>
</feature>
<gene>
    <name evidence="3" type="ORF">Sango_2404900</name>
</gene>
<dbReference type="SUPFAM" id="SSF56672">
    <property type="entry name" value="DNA/RNA polymerases"/>
    <property type="match status" value="1"/>
</dbReference>
<dbReference type="Pfam" id="PF00078">
    <property type="entry name" value="RVT_1"/>
    <property type="match status" value="1"/>
</dbReference>
<keyword evidence="1" id="KW-1133">Transmembrane helix</keyword>
<dbReference type="EMBL" id="JACGWL010000014">
    <property type="protein sequence ID" value="KAK4387983.1"/>
    <property type="molecule type" value="Genomic_DNA"/>
</dbReference>
<sequence length="472" mass="53047">MSGLRADIQRKLDVLWSSSFSQVVGLAKLLEAKLNDSCLPSPSPPCIAVVGPRQPLLLAPPPPKPTFPIRRLSHTEMQEPSAHGLFFNYDGKFALGHRCKAGYHQVRVALTDVHKMEFRTIYDHFEFLVMPFGFSIAPSIFQAVMNDHFRPFLDLFVLVFFDDIFVYSKDWNSYLLHLREVLQVLSHHKFFIKISKCSFGVSSVKYLGHIISPTGLSVDPSKLQAMADWPTLHSISPLPTESAFLALKYAMLTLSTLHLPDFSLSFEVTTYVSQSAIDAVLSQQQRPIKIFCKKMSPKMQSSSTYGREMYVITKTIQTPTEQKWLTKLLGFDYGIFYTTERSNVVADTLSRHSITCLLLFLALTSATLAIIEQLRQFYASYPDGLTLSQTYKTLNPGLYLSLLNMVWHFTMGAFSFLTLLNCNLLYSGNSVAPTLVVILIHEPLTPASPHSSFAKKCSSMQILCLSLCSLPI</sequence>
<dbReference type="AlphaFoldDB" id="A0AAE1W704"/>
<dbReference type="Gene3D" id="3.10.10.10">
    <property type="entry name" value="HIV Type 1 Reverse Transcriptase, subunit A, domain 1"/>
    <property type="match status" value="1"/>
</dbReference>
<keyword evidence="1" id="KW-0472">Membrane</keyword>
<evidence type="ECO:0000259" key="2">
    <source>
        <dbReference type="PROSITE" id="PS50878"/>
    </source>
</evidence>
<dbReference type="PANTHER" id="PTHR33064:SF37">
    <property type="entry name" value="RIBONUCLEASE H"/>
    <property type="match status" value="1"/>
</dbReference>
<name>A0AAE1W704_9LAMI</name>
<proteinExistence type="predicted"/>
<organism evidence="3 4">
    <name type="scientific">Sesamum angolense</name>
    <dbReference type="NCBI Taxonomy" id="2727404"/>
    <lineage>
        <taxon>Eukaryota</taxon>
        <taxon>Viridiplantae</taxon>
        <taxon>Streptophyta</taxon>
        <taxon>Embryophyta</taxon>
        <taxon>Tracheophyta</taxon>
        <taxon>Spermatophyta</taxon>
        <taxon>Magnoliopsida</taxon>
        <taxon>eudicotyledons</taxon>
        <taxon>Gunneridae</taxon>
        <taxon>Pentapetalae</taxon>
        <taxon>asterids</taxon>
        <taxon>lamiids</taxon>
        <taxon>Lamiales</taxon>
        <taxon>Pedaliaceae</taxon>
        <taxon>Sesamum</taxon>
    </lineage>
</organism>
<dbReference type="InterPro" id="IPR043128">
    <property type="entry name" value="Rev_trsase/Diguanyl_cyclase"/>
</dbReference>
<reference evidence="3" key="2">
    <citation type="journal article" date="2024" name="Plant">
        <title>Genomic evolution and insights into agronomic trait innovations of Sesamum species.</title>
        <authorList>
            <person name="Miao H."/>
            <person name="Wang L."/>
            <person name="Qu L."/>
            <person name="Liu H."/>
            <person name="Sun Y."/>
            <person name="Le M."/>
            <person name="Wang Q."/>
            <person name="Wei S."/>
            <person name="Zheng Y."/>
            <person name="Lin W."/>
            <person name="Duan Y."/>
            <person name="Cao H."/>
            <person name="Xiong S."/>
            <person name="Wang X."/>
            <person name="Wei L."/>
            <person name="Li C."/>
            <person name="Ma Q."/>
            <person name="Ju M."/>
            <person name="Zhao R."/>
            <person name="Li G."/>
            <person name="Mu C."/>
            <person name="Tian Q."/>
            <person name="Mei H."/>
            <person name="Zhang T."/>
            <person name="Gao T."/>
            <person name="Zhang H."/>
        </authorList>
    </citation>
    <scope>NUCLEOTIDE SEQUENCE</scope>
    <source>
        <strain evidence="3">K16</strain>
    </source>
</reference>
<accession>A0AAE1W704</accession>
<dbReference type="InterPro" id="IPR051320">
    <property type="entry name" value="Viral_Replic_Matur_Polypro"/>
</dbReference>
<dbReference type="Proteomes" id="UP001289374">
    <property type="component" value="Unassembled WGS sequence"/>
</dbReference>
<reference evidence="3" key="1">
    <citation type="submission" date="2020-06" db="EMBL/GenBank/DDBJ databases">
        <authorList>
            <person name="Li T."/>
            <person name="Hu X."/>
            <person name="Zhang T."/>
            <person name="Song X."/>
            <person name="Zhang H."/>
            <person name="Dai N."/>
            <person name="Sheng W."/>
            <person name="Hou X."/>
            <person name="Wei L."/>
        </authorList>
    </citation>
    <scope>NUCLEOTIDE SEQUENCE</scope>
    <source>
        <strain evidence="3">K16</strain>
        <tissue evidence="3">Leaf</tissue>
    </source>
</reference>
<evidence type="ECO:0000313" key="3">
    <source>
        <dbReference type="EMBL" id="KAK4387983.1"/>
    </source>
</evidence>
<evidence type="ECO:0000256" key="1">
    <source>
        <dbReference type="SAM" id="Phobius"/>
    </source>
</evidence>
<evidence type="ECO:0000313" key="4">
    <source>
        <dbReference type="Proteomes" id="UP001289374"/>
    </source>
</evidence>
<dbReference type="InterPro" id="IPR043502">
    <property type="entry name" value="DNA/RNA_pol_sf"/>
</dbReference>
<dbReference type="Gene3D" id="3.30.70.270">
    <property type="match status" value="1"/>
</dbReference>
<dbReference type="Pfam" id="PF17919">
    <property type="entry name" value="RT_RNaseH_2"/>
    <property type="match status" value="1"/>
</dbReference>
<dbReference type="InterPro" id="IPR000477">
    <property type="entry name" value="RT_dom"/>
</dbReference>
<feature type="transmembrane region" description="Helical" evidence="1">
    <location>
        <begin position="398"/>
        <end position="420"/>
    </location>
</feature>
<dbReference type="PROSITE" id="PS50878">
    <property type="entry name" value="RT_POL"/>
    <property type="match status" value="1"/>
</dbReference>
<keyword evidence="1" id="KW-0812">Transmembrane</keyword>
<keyword evidence="4" id="KW-1185">Reference proteome</keyword>
<dbReference type="CDD" id="cd01647">
    <property type="entry name" value="RT_LTR"/>
    <property type="match status" value="1"/>
</dbReference>
<protein>
    <submittedName>
        <fullName evidence="3">Transposon Tf2-11 polyprotein</fullName>
    </submittedName>
</protein>